<dbReference type="InterPro" id="IPR017853">
    <property type="entry name" value="GH"/>
</dbReference>
<dbReference type="AlphaFoldDB" id="A0A0D3IN61"/>
<dbReference type="STRING" id="2903.R1DPB3"/>
<dbReference type="GeneID" id="17258732"/>
<dbReference type="KEGG" id="ehx:EMIHUDRAFT_104193"/>
<comment type="similarity">
    <text evidence="1 3">Belongs to the glycosyl hydrolase 17 family.</text>
</comment>
<keyword evidence="2" id="KW-0378">Hydrolase</keyword>
<keyword evidence="5" id="KW-1185">Reference proteome</keyword>
<dbReference type="OMA" id="RDDLMVY"/>
<dbReference type="RefSeq" id="XP_005765125.1">
    <property type="nucleotide sequence ID" value="XM_005765068.1"/>
</dbReference>
<evidence type="ECO:0000313" key="5">
    <source>
        <dbReference type="Proteomes" id="UP000013827"/>
    </source>
</evidence>
<sequence length="331" mass="35673">MPGIGGNASGWGIAFSTQFSEAAQLQMQNAAALLEKLPYKIVRTYNLENHVIPAVLGSVQVESLIVGVTNEHVNMISSAVAVADSVVGFIISEAGEHLERVTAIAIGNEPNEPASYVPPAVVLSALANFRAALAKRPEAAHIRLTVPMTGGVITLSYPPEAAIVDPTWVDVLRDVDVVSINWFPYFVAKSEPAMPIGIALGTMPPPWHYPPDAARTSVWDPAHADPTFGLHEARSLLDIMLHASKFALHRAGLPPDNLMVGETGWPSGGSWVATLPNARTFYENCLTGRMRSLINNDVTIILFELMDEALKPGNEDEHYWGQLTAGLEPKC</sequence>
<dbReference type="GO" id="GO:0004553">
    <property type="term" value="F:hydrolase activity, hydrolyzing O-glycosyl compounds"/>
    <property type="evidence" value="ECO:0007669"/>
    <property type="project" value="InterPro"/>
</dbReference>
<dbReference type="HOGENOM" id="CLU_024953_0_0_1"/>
<dbReference type="GO" id="GO:0005975">
    <property type="term" value="P:carbohydrate metabolic process"/>
    <property type="evidence" value="ECO:0007669"/>
    <property type="project" value="InterPro"/>
</dbReference>
<proteinExistence type="inferred from homology"/>
<dbReference type="Proteomes" id="UP000013827">
    <property type="component" value="Unassembled WGS sequence"/>
</dbReference>
<accession>A0A0D3IN61</accession>
<organism evidence="4 5">
    <name type="scientific">Emiliania huxleyi (strain CCMP1516)</name>
    <dbReference type="NCBI Taxonomy" id="280463"/>
    <lineage>
        <taxon>Eukaryota</taxon>
        <taxon>Haptista</taxon>
        <taxon>Haptophyta</taxon>
        <taxon>Prymnesiophyceae</taxon>
        <taxon>Isochrysidales</taxon>
        <taxon>Noelaerhabdaceae</taxon>
        <taxon>Emiliania</taxon>
    </lineage>
</organism>
<dbReference type="Pfam" id="PF00332">
    <property type="entry name" value="Glyco_hydro_17"/>
    <property type="match status" value="1"/>
</dbReference>
<evidence type="ECO:0000256" key="3">
    <source>
        <dbReference type="RuleBase" id="RU004335"/>
    </source>
</evidence>
<dbReference type="InterPro" id="IPR000490">
    <property type="entry name" value="Glyco_hydro_17"/>
</dbReference>
<dbReference type="SUPFAM" id="SSF51445">
    <property type="entry name" value="(Trans)glycosidases"/>
    <property type="match status" value="1"/>
</dbReference>
<protein>
    <submittedName>
        <fullName evidence="4">Uncharacterized protein</fullName>
    </submittedName>
</protein>
<dbReference type="EnsemblProtists" id="EOD12696">
    <property type="protein sequence ID" value="EOD12696"/>
    <property type="gene ID" value="EMIHUDRAFT_104193"/>
</dbReference>
<reference evidence="4" key="2">
    <citation type="submission" date="2024-10" db="UniProtKB">
        <authorList>
            <consortium name="EnsemblProtists"/>
        </authorList>
    </citation>
    <scope>IDENTIFICATION</scope>
</reference>
<evidence type="ECO:0000313" key="4">
    <source>
        <dbReference type="EnsemblProtists" id="EOD12696"/>
    </source>
</evidence>
<dbReference type="InterPro" id="IPR044965">
    <property type="entry name" value="Glyco_hydro_17_plant"/>
</dbReference>
<dbReference type="PaxDb" id="2903-EOD12696"/>
<name>A0A0D3IN61_EMIH1</name>
<dbReference type="Gene3D" id="3.20.20.80">
    <property type="entry name" value="Glycosidases"/>
    <property type="match status" value="1"/>
</dbReference>
<dbReference type="PANTHER" id="PTHR32227">
    <property type="entry name" value="GLUCAN ENDO-1,3-BETA-GLUCOSIDASE BG1-RELATED-RELATED"/>
    <property type="match status" value="1"/>
</dbReference>
<evidence type="ECO:0000256" key="2">
    <source>
        <dbReference type="ARBA" id="ARBA00022801"/>
    </source>
</evidence>
<reference evidence="5" key="1">
    <citation type="journal article" date="2013" name="Nature">
        <title>Pan genome of the phytoplankton Emiliania underpins its global distribution.</title>
        <authorList>
            <person name="Read B.A."/>
            <person name="Kegel J."/>
            <person name="Klute M.J."/>
            <person name="Kuo A."/>
            <person name="Lefebvre S.C."/>
            <person name="Maumus F."/>
            <person name="Mayer C."/>
            <person name="Miller J."/>
            <person name="Monier A."/>
            <person name="Salamov A."/>
            <person name="Young J."/>
            <person name="Aguilar M."/>
            <person name="Claverie J.M."/>
            <person name="Frickenhaus S."/>
            <person name="Gonzalez K."/>
            <person name="Herman E.K."/>
            <person name="Lin Y.C."/>
            <person name="Napier J."/>
            <person name="Ogata H."/>
            <person name="Sarno A.F."/>
            <person name="Shmutz J."/>
            <person name="Schroeder D."/>
            <person name="de Vargas C."/>
            <person name="Verret F."/>
            <person name="von Dassow P."/>
            <person name="Valentin K."/>
            <person name="Van de Peer Y."/>
            <person name="Wheeler G."/>
            <person name="Dacks J.B."/>
            <person name="Delwiche C.F."/>
            <person name="Dyhrman S.T."/>
            <person name="Glockner G."/>
            <person name="John U."/>
            <person name="Richards T."/>
            <person name="Worden A.Z."/>
            <person name="Zhang X."/>
            <person name="Grigoriev I.V."/>
            <person name="Allen A.E."/>
            <person name="Bidle K."/>
            <person name="Borodovsky M."/>
            <person name="Bowler C."/>
            <person name="Brownlee C."/>
            <person name="Cock J.M."/>
            <person name="Elias M."/>
            <person name="Gladyshev V.N."/>
            <person name="Groth M."/>
            <person name="Guda C."/>
            <person name="Hadaegh A."/>
            <person name="Iglesias-Rodriguez M.D."/>
            <person name="Jenkins J."/>
            <person name="Jones B.M."/>
            <person name="Lawson T."/>
            <person name="Leese F."/>
            <person name="Lindquist E."/>
            <person name="Lobanov A."/>
            <person name="Lomsadze A."/>
            <person name="Malik S.B."/>
            <person name="Marsh M.E."/>
            <person name="Mackinder L."/>
            <person name="Mock T."/>
            <person name="Mueller-Roeber B."/>
            <person name="Pagarete A."/>
            <person name="Parker M."/>
            <person name="Probert I."/>
            <person name="Quesneville H."/>
            <person name="Raines C."/>
            <person name="Rensing S.A."/>
            <person name="Riano-Pachon D.M."/>
            <person name="Richier S."/>
            <person name="Rokitta S."/>
            <person name="Shiraiwa Y."/>
            <person name="Soanes D.M."/>
            <person name="van der Giezen M."/>
            <person name="Wahlund T.M."/>
            <person name="Williams B."/>
            <person name="Wilson W."/>
            <person name="Wolfe G."/>
            <person name="Wurch L.L."/>
        </authorList>
    </citation>
    <scope>NUCLEOTIDE SEQUENCE</scope>
</reference>
<evidence type="ECO:0000256" key="1">
    <source>
        <dbReference type="ARBA" id="ARBA00008773"/>
    </source>
</evidence>